<dbReference type="InterPro" id="IPR036063">
    <property type="entry name" value="Smr_dom_sf"/>
</dbReference>
<dbReference type="EMBL" id="FNAO01000006">
    <property type="protein sequence ID" value="SDE58404.1"/>
    <property type="molecule type" value="Genomic_DNA"/>
</dbReference>
<proteinExistence type="predicted"/>
<dbReference type="Proteomes" id="UP000199109">
    <property type="component" value="Unassembled WGS sequence"/>
</dbReference>
<evidence type="ECO:0000313" key="4">
    <source>
        <dbReference type="Proteomes" id="UP000199109"/>
    </source>
</evidence>
<reference evidence="3 4" key="1">
    <citation type="submission" date="2016-10" db="EMBL/GenBank/DDBJ databases">
        <authorList>
            <person name="de Groot N.N."/>
        </authorList>
    </citation>
    <scope>NUCLEOTIDE SEQUENCE [LARGE SCALE GENOMIC DNA]</scope>
    <source>
        <strain evidence="3 4">DSM 23421</strain>
    </source>
</reference>
<protein>
    <submittedName>
        <fullName evidence="3">Smr domain-containing protein</fullName>
    </submittedName>
</protein>
<dbReference type="AlphaFoldDB" id="A0A1G7E3W1"/>
<sequence>MGIQNKFMVVFRIGDKVETLDDVIGGIVTGILGDDITIETDDGFLLDFQSDELIKMAKTDRIQVSNHEVAQVKAEKEAPKKRKQQTIKPKERNAPKMEVDLHIQQLTNSTKGMSNYEMLNLQLETAQRQLEFAIKKRIQKVVFIHGVGEGVLKEELNYLFRRYENVKYYDAEYQKYGLGATEVYIFQNT</sequence>
<accession>A0A1G7E3W1</accession>
<evidence type="ECO:0000313" key="3">
    <source>
        <dbReference type="EMBL" id="SDE58404.1"/>
    </source>
</evidence>
<organism evidence="3 4">
    <name type="scientific">Pricia antarctica</name>
    <dbReference type="NCBI Taxonomy" id="641691"/>
    <lineage>
        <taxon>Bacteria</taxon>
        <taxon>Pseudomonadati</taxon>
        <taxon>Bacteroidota</taxon>
        <taxon>Flavobacteriia</taxon>
        <taxon>Flavobacteriales</taxon>
        <taxon>Flavobacteriaceae</taxon>
        <taxon>Pricia</taxon>
    </lineage>
</organism>
<keyword evidence="4" id="KW-1185">Reference proteome</keyword>
<dbReference type="Gene3D" id="3.30.1370.110">
    <property type="match status" value="1"/>
</dbReference>
<dbReference type="Pfam" id="PF01713">
    <property type="entry name" value="Smr"/>
    <property type="match status" value="1"/>
</dbReference>
<gene>
    <name evidence="3" type="ORF">SAMN05421636_10617</name>
</gene>
<feature type="domain" description="Smr" evidence="2">
    <location>
        <begin position="126"/>
        <end position="184"/>
    </location>
</feature>
<dbReference type="InterPro" id="IPR002625">
    <property type="entry name" value="Smr_dom"/>
</dbReference>
<name>A0A1G7E3W1_9FLAO</name>
<evidence type="ECO:0000256" key="1">
    <source>
        <dbReference type="SAM" id="MobiDB-lite"/>
    </source>
</evidence>
<evidence type="ECO:0000259" key="2">
    <source>
        <dbReference type="Pfam" id="PF01713"/>
    </source>
</evidence>
<feature type="region of interest" description="Disordered" evidence="1">
    <location>
        <begin position="73"/>
        <end position="92"/>
    </location>
</feature>
<dbReference type="STRING" id="641691.SAMN05421636_10617"/>